<dbReference type="AlphaFoldDB" id="A0A0C1FI65"/>
<accession>A0A0C1FI65</accession>
<feature type="signal peptide" evidence="2">
    <location>
        <begin position="1"/>
        <end position="20"/>
    </location>
</feature>
<evidence type="ECO:0000259" key="3">
    <source>
        <dbReference type="Pfam" id="PF13505"/>
    </source>
</evidence>
<keyword evidence="1 2" id="KW-0732">Signal</keyword>
<evidence type="ECO:0000256" key="1">
    <source>
        <dbReference type="ARBA" id="ARBA00022729"/>
    </source>
</evidence>
<protein>
    <recommendedName>
        <fullName evidence="3">Outer membrane protein beta-barrel domain-containing protein</fullName>
    </recommendedName>
</protein>
<dbReference type="RefSeq" id="WP_039479998.1">
    <property type="nucleotide sequence ID" value="NZ_JSYN01000028.1"/>
</dbReference>
<dbReference type="InterPro" id="IPR011250">
    <property type="entry name" value="OMP/PagP_B-barrel"/>
</dbReference>
<organism evidence="4 5">
    <name type="scientific">Pedobacter kyungheensis</name>
    <dbReference type="NCBI Taxonomy" id="1069985"/>
    <lineage>
        <taxon>Bacteria</taxon>
        <taxon>Pseudomonadati</taxon>
        <taxon>Bacteroidota</taxon>
        <taxon>Sphingobacteriia</taxon>
        <taxon>Sphingobacteriales</taxon>
        <taxon>Sphingobacteriaceae</taxon>
        <taxon>Pedobacter</taxon>
    </lineage>
</organism>
<dbReference type="SUPFAM" id="SSF56925">
    <property type="entry name" value="OMPA-like"/>
    <property type="match status" value="1"/>
</dbReference>
<dbReference type="Gene3D" id="2.40.160.20">
    <property type="match status" value="1"/>
</dbReference>
<dbReference type="InterPro" id="IPR027385">
    <property type="entry name" value="Beta-barrel_OMP"/>
</dbReference>
<gene>
    <name evidence="4" type="ORF">OC25_20745</name>
</gene>
<feature type="domain" description="Outer membrane protein beta-barrel" evidence="3">
    <location>
        <begin position="7"/>
        <end position="185"/>
    </location>
</feature>
<evidence type="ECO:0000313" key="4">
    <source>
        <dbReference type="EMBL" id="KIA91488.1"/>
    </source>
</evidence>
<dbReference type="OrthoDB" id="945117at2"/>
<dbReference type="EMBL" id="JSYN01000028">
    <property type="protein sequence ID" value="KIA91488.1"/>
    <property type="molecule type" value="Genomic_DNA"/>
</dbReference>
<feature type="chain" id="PRO_5002144968" description="Outer membrane protein beta-barrel domain-containing protein" evidence="2">
    <location>
        <begin position="21"/>
        <end position="202"/>
    </location>
</feature>
<reference evidence="4 5" key="1">
    <citation type="submission" date="2014-10" db="EMBL/GenBank/DDBJ databases">
        <title>Pedobacter Kyungheensis.</title>
        <authorList>
            <person name="Anderson B.M."/>
            <person name="Newman J.D."/>
        </authorList>
    </citation>
    <scope>NUCLEOTIDE SEQUENCE [LARGE SCALE GENOMIC DNA]</scope>
    <source>
        <strain evidence="4 5">KACC 16221</strain>
    </source>
</reference>
<keyword evidence="5" id="KW-1185">Reference proteome</keyword>
<evidence type="ECO:0000313" key="5">
    <source>
        <dbReference type="Proteomes" id="UP000031246"/>
    </source>
</evidence>
<evidence type="ECO:0000256" key="2">
    <source>
        <dbReference type="SAM" id="SignalP"/>
    </source>
</evidence>
<name>A0A0C1FI65_9SPHI</name>
<dbReference type="Pfam" id="PF13505">
    <property type="entry name" value="OMP_b-brl"/>
    <property type="match status" value="1"/>
</dbReference>
<proteinExistence type="predicted"/>
<dbReference type="Proteomes" id="UP000031246">
    <property type="component" value="Unassembled WGS sequence"/>
</dbReference>
<sequence length="202" mass="20915">MKKLLLSLVAVAGLAFGAKAQTEKGKFILGGNVGFNSTKVEGAAKSDIDFSVIPSVGYFVGNNFAIGTGVGYTYAKTVSGAAPHQIGAFQVSPFGRYYVGLSEQFKFFGQLSVPMAFGTVKAVDANGDTGAKVGTTTSIGVNIAPGFAFFPTKRIGIEVSVNGLGYANNQIKAEATGAKTTTNSFGLEANTFAPKLGVQFHF</sequence>
<comment type="caution">
    <text evidence="4">The sequence shown here is derived from an EMBL/GenBank/DDBJ whole genome shotgun (WGS) entry which is preliminary data.</text>
</comment>